<keyword evidence="2" id="KW-1185">Reference proteome</keyword>
<dbReference type="Proteomes" id="UP000019141">
    <property type="component" value="Unassembled WGS sequence"/>
</dbReference>
<name>W4LFL5_ENTF1</name>
<protein>
    <submittedName>
        <fullName evidence="1">Uncharacterized protein</fullName>
    </submittedName>
</protein>
<accession>W4LFL5</accession>
<dbReference type="PATRIC" id="fig|1429438.4.peg.5030"/>
<sequence length="91" mass="10567">MAGPQPRYSKEEFARRGDEVYEQKIKPSIAAGHEGQFVVIDIETGAYEIDADELIASDRLFTRHPDAQVWMRRIGSRYVRRFGPRLTGRWN</sequence>
<comment type="caution">
    <text evidence="1">The sequence shown here is derived from an EMBL/GenBank/DDBJ whole genome shotgun (WGS) entry which is preliminary data.</text>
</comment>
<evidence type="ECO:0000313" key="2">
    <source>
        <dbReference type="Proteomes" id="UP000019141"/>
    </source>
</evidence>
<gene>
    <name evidence="1" type="ORF">ETSY1_26345</name>
</gene>
<proteinExistence type="predicted"/>
<dbReference type="EMBL" id="AZHW01000776">
    <property type="protein sequence ID" value="ETW96510.1"/>
    <property type="molecule type" value="Genomic_DNA"/>
</dbReference>
<evidence type="ECO:0000313" key="1">
    <source>
        <dbReference type="EMBL" id="ETW96510.1"/>
    </source>
</evidence>
<organism evidence="1 2">
    <name type="scientific">Entotheonella factor</name>
    <dbReference type="NCBI Taxonomy" id="1429438"/>
    <lineage>
        <taxon>Bacteria</taxon>
        <taxon>Pseudomonadati</taxon>
        <taxon>Nitrospinota/Tectimicrobiota group</taxon>
        <taxon>Candidatus Tectimicrobiota</taxon>
        <taxon>Candidatus Entotheonellia</taxon>
        <taxon>Candidatus Entotheonellales</taxon>
        <taxon>Candidatus Entotheonellaceae</taxon>
        <taxon>Candidatus Entotheonella</taxon>
    </lineage>
</organism>
<reference evidence="1 2" key="1">
    <citation type="journal article" date="2014" name="Nature">
        <title>An environmental bacterial taxon with a large and distinct metabolic repertoire.</title>
        <authorList>
            <person name="Wilson M.C."/>
            <person name="Mori T."/>
            <person name="Ruckert C."/>
            <person name="Uria A.R."/>
            <person name="Helf M.J."/>
            <person name="Takada K."/>
            <person name="Gernert C."/>
            <person name="Steffens U.A."/>
            <person name="Heycke N."/>
            <person name="Schmitt S."/>
            <person name="Rinke C."/>
            <person name="Helfrich E.J."/>
            <person name="Brachmann A.O."/>
            <person name="Gurgui C."/>
            <person name="Wakimoto T."/>
            <person name="Kracht M."/>
            <person name="Crusemann M."/>
            <person name="Hentschel U."/>
            <person name="Abe I."/>
            <person name="Matsunaga S."/>
            <person name="Kalinowski J."/>
            <person name="Takeyama H."/>
            <person name="Piel J."/>
        </authorList>
    </citation>
    <scope>NUCLEOTIDE SEQUENCE [LARGE SCALE GENOMIC DNA]</scope>
    <source>
        <strain evidence="2">TSY1</strain>
    </source>
</reference>
<dbReference type="AlphaFoldDB" id="W4LFL5"/>
<dbReference type="HOGENOM" id="CLU_165471_1_0_7"/>